<reference evidence="2" key="1">
    <citation type="submission" date="2015-02" db="EMBL/GenBank/DDBJ databases">
        <title>Draft Genome of Frankia sp. CpI1-S.</title>
        <authorList>
            <person name="Oshone R.T."/>
            <person name="Ngom M."/>
            <person name="Ghodhbane-Gtari F."/>
            <person name="Gtari M."/>
            <person name="Morris K."/>
            <person name="Thomas K."/>
            <person name="Sen A."/>
            <person name="Tisa L.S."/>
        </authorList>
    </citation>
    <scope>NUCLEOTIDE SEQUENCE [LARGE SCALE GENOMIC DNA]</scope>
    <source>
        <strain evidence="2">CpI1-S</strain>
    </source>
</reference>
<evidence type="ECO:0000313" key="2">
    <source>
        <dbReference type="Proteomes" id="UP000032545"/>
    </source>
</evidence>
<dbReference type="AlphaFoldDB" id="A0A0D8BHX5"/>
<proteinExistence type="predicted"/>
<sequence>MSTTLALPRLGRDLIPQKLYTRLVARLEADHPEVGDDAGRIIDQALAFLAACGPTLDRGLRPSRAVDLGWHTFLLFTKDYALFCRKVAGTFIHHAPDDRPVSAGACAPEPEGCQAGGDLSGHPGSMRIARTVRAIERLGYQLEPDLWATAADCADDGNCSASGKDGDENQGSRIPK</sequence>
<comment type="caution">
    <text evidence="1">The sequence shown here is derived from an EMBL/GenBank/DDBJ whole genome shotgun (WGS) entry which is preliminary data.</text>
</comment>
<evidence type="ECO:0000313" key="1">
    <source>
        <dbReference type="EMBL" id="KJE23716.1"/>
    </source>
</evidence>
<name>A0A0D8BHX5_9ACTN</name>
<dbReference type="EMBL" id="JYFN01000011">
    <property type="protein sequence ID" value="KJE23716.1"/>
    <property type="molecule type" value="Genomic_DNA"/>
</dbReference>
<dbReference type="Proteomes" id="UP000032545">
    <property type="component" value="Unassembled WGS sequence"/>
</dbReference>
<gene>
    <name evidence="1" type="ORF">FF36_01901</name>
</gene>
<reference evidence="1 2" key="2">
    <citation type="journal article" date="2016" name="Genome Announc.">
        <title>Permanent Draft Genome Sequences for Two Variants of Frankia sp. Strain CpI1, the First Frankia Strain Isolated from Root Nodules of Comptonia peregrina.</title>
        <authorList>
            <person name="Oshone R."/>
            <person name="Hurst S.G.IV."/>
            <person name="Abebe-Akele F."/>
            <person name="Simpson S."/>
            <person name="Morris K."/>
            <person name="Thomas W.K."/>
            <person name="Tisa L.S."/>
        </authorList>
    </citation>
    <scope>NUCLEOTIDE SEQUENCE [LARGE SCALE GENOMIC DNA]</scope>
    <source>
        <strain evidence="2">CpI1-S</strain>
    </source>
</reference>
<organism evidence="1 2">
    <name type="scientific">Frankia torreyi</name>
    <dbReference type="NCBI Taxonomy" id="1856"/>
    <lineage>
        <taxon>Bacteria</taxon>
        <taxon>Bacillati</taxon>
        <taxon>Actinomycetota</taxon>
        <taxon>Actinomycetes</taxon>
        <taxon>Frankiales</taxon>
        <taxon>Frankiaceae</taxon>
        <taxon>Frankia</taxon>
    </lineage>
</organism>
<keyword evidence="2" id="KW-1185">Reference proteome</keyword>
<dbReference type="PATRIC" id="fig|1502723.3.peg.630"/>
<protein>
    <submittedName>
        <fullName evidence="1">Uncharacterized protein</fullName>
    </submittedName>
</protein>
<dbReference type="RefSeq" id="WP_044884583.1">
    <property type="nucleotide sequence ID" value="NZ_JYFN01000011.1"/>
</dbReference>
<accession>A0A0D8BHX5</accession>